<feature type="domain" description="HTH cro/C1-type" evidence="4">
    <location>
        <begin position="68"/>
        <end position="94"/>
    </location>
</feature>
<dbReference type="PANTHER" id="PTHR35936:SF17">
    <property type="entry name" value="ARGININE-BINDING EXTRACELLULAR PROTEIN ARTP"/>
    <property type="match status" value="1"/>
</dbReference>
<protein>
    <submittedName>
        <fullName evidence="5">Substrate-binding periplasmic protein</fullName>
    </submittedName>
</protein>
<dbReference type="RefSeq" id="WP_380689957.1">
    <property type="nucleotide sequence ID" value="NZ_JBHRSS010000004.1"/>
</dbReference>
<evidence type="ECO:0000259" key="4">
    <source>
        <dbReference type="PROSITE" id="PS50943"/>
    </source>
</evidence>
<dbReference type="InterPro" id="IPR001638">
    <property type="entry name" value="Solute-binding_3/MltF_N"/>
</dbReference>
<sequence length="311" mass="34509">MLKEKLTKALLCIVLAAGVLLQPLHAQPAESGTGQTDATPSRLDEVIDSGKLRVGVNPDFRPFSFVDESGKRVGVDIRIAQKLADALGVELEIVAPDNFADLIPMLTDDKVDVVIAGMSITFDRARQVNFTDPYFDTGTSMLMNIGHSAKLGIGNVKDADQLIEQLRSSGNESQLKIAVTEGKSPAAVAKRLFPDATITGYPTNEDAAEATFKGDANLMIHDEVFLKVWLQANESRARFRMVVLDPPIKPDFYGMATRKGDLEWLQLLNVFVHEMRANHQVESYLARFLPNMNTDQMFDRQPLRFDIEDME</sequence>
<comment type="similarity">
    <text evidence="1">Belongs to the bacterial solute-binding protein 3 family.</text>
</comment>
<keyword evidence="2 3" id="KW-0732">Signal</keyword>
<gene>
    <name evidence="5" type="ORF">ACFOSU_12165</name>
</gene>
<name>A0ABV7ES06_9GAMM</name>
<dbReference type="SMART" id="SM00062">
    <property type="entry name" value="PBPb"/>
    <property type="match status" value="1"/>
</dbReference>
<dbReference type="Proteomes" id="UP001595462">
    <property type="component" value="Unassembled WGS sequence"/>
</dbReference>
<keyword evidence="6" id="KW-1185">Reference proteome</keyword>
<dbReference type="SUPFAM" id="SSF53850">
    <property type="entry name" value="Periplasmic binding protein-like II"/>
    <property type="match status" value="1"/>
</dbReference>
<evidence type="ECO:0000256" key="1">
    <source>
        <dbReference type="ARBA" id="ARBA00010333"/>
    </source>
</evidence>
<organism evidence="5 6">
    <name type="scientific">Salinisphaera aquimarina</name>
    <dbReference type="NCBI Taxonomy" id="2094031"/>
    <lineage>
        <taxon>Bacteria</taxon>
        <taxon>Pseudomonadati</taxon>
        <taxon>Pseudomonadota</taxon>
        <taxon>Gammaproteobacteria</taxon>
        <taxon>Salinisphaerales</taxon>
        <taxon>Salinisphaeraceae</taxon>
        <taxon>Salinisphaera</taxon>
    </lineage>
</organism>
<feature type="signal peptide" evidence="3">
    <location>
        <begin position="1"/>
        <end position="26"/>
    </location>
</feature>
<dbReference type="PROSITE" id="PS50943">
    <property type="entry name" value="HTH_CROC1"/>
    <property type="match status" value="1"/>
</dbReference>
<evidence type="ECO:0000256" key="2">
    <source>
        <dbReference type="ARBA" id="ARBA00022729"/>
    </source>
</evidence>
<proteinExistence type="inferred from homology"/>
<dbReference type="Gene3D" id="3.40.190.10">
    <property type="entry name" value="Periplasmic binding protein-like II"/>
    <property type="match status" value="2"/>
</dbReference>
<evidence type="ECO:0000256" key="3">
    <source>
        <dbReference type="SAM" id="SignalP"/>
    </source>
</evidence>
<evidence type="ECO:0000313" key="5">
    <source>
        <dbReference type="EMBL" id="MFC3104638.1"/>
    </source>
</evidence>
<feature type="chain" id="PRO_5045769744" evidence="3">
    <location>
        <begin position="27"/>
        <end position="311"/>
    </location>
</feature>
<dbReference type="PANTHER" id="PTHR35936">
    <property type="entry name" value="MEMBRANE-BOUND LYTIC MUREIN TRANSGLYCOSYLASE F"/>
    <property type="match status" value="1"/>
</dbReference>
<dbReference type="Pfam" id="PF00497">
    <property type="entry name" value="SBP_bac_3"/>
    <property type="match status" value="1"/>
</dbReference>
<accession>A0ABV7ES06</accession>
<dbReference type="InterPro" id="IPR001387">
    <property type="entry name" value="Cro/C1-type_HTH"/>
</dbReference>
<dbReference type="EMBL" id="JBHRSS010000004">
    <property type="protein sequence ID" value="MFC3104638.1"/>
    <property type="molecule type" value="Genomic_DNA"/>
</dbReference>
<comment type="caution">
    <text evidence="5">The sequence shown here is derived from an EMBL/GenBank/DDBJ whole genome shotgun (WGS) entry which is preliminary data.</text>
</comment>
<evidence type="ECO:0000313" key="6">
    <source>
        <dbReference type="Proteomes" id="UP001595462"/>
    </source>
</evidence>
<reference evidence="6" key="1">
    <citation type="journal article" date="2019" name="Int. J. Syst. Evol. Microbiol.">
        <title>The Global Catalogue of Microorganisms (GCM) 10K type strain sequencing project: providing services to taxonomists for standard genome sequencing and annotation.</title>
        <authorList>
            <consortium name="The Broad Institute Genomics Platform"/>
            <consortium name="The Broad Institute Genome Sequencing Center for Infectious Disease"/>
            <person name="Wu L."/>
            <person name="Ma J."/>
        </authorList>
    </citation>
    <scope>NUCLEOTIDE SEQUENCE [LARGE SCALE GENOMIC DNA]</scope>
    <source>
        <strain evidence="6">KCTC 52640</strain>
    </source>
</reference>